<gene>
    <name evidence="1" type="ORF">NLJ89_g2757</name>
</gene>
<dbReference type="Proteomes" id="UP001148786">
    <property type="component" value="Unassembled WGS sequence"/>
</dbReference>
<keyword evidence="2" id="KW-1185">Reference proteome</keyword>
<dbReference type="AlphaFoldDB" id="A0A9W8MW60"/>
<proteinExistence type="predicted"/>
<dbReference type="OrthoDB" id="10407783at2759"/>
<name>A0A9W8MW60_9AGAR</name>
<evidence type="ECO:0000313" key="1">
    <source>
        <dbReference type="EMBL" id="KAJ3513787.1"/>
    </source>
</evidence>
<organism evidence="1 2">
    <name type="scientific">Agrocybe chaxingu</name>
    <dbReference type="NCBI Taxonomy" id="84603"/>
    <lineage>
        <taxon>Eukaryota</taxon>
        <taxon>Fungi</taxon>
        <taxon>Dikarya</taxon>
        <taxon>Basidiomycota</taxon>
        <taxon>Agaricomycotina</taxon>
        <taxon>Agaricomycetes</taxon>
        <taxon>Agaricomycetidae</taxon>
        <taxon>Agaricales</taxon>
        <taxon>Agaricineae</taxon>
        <taxon>Strophariaceae</taxon>
        <taxon>Agrocybe</taxon>
    </lineage>
</organism>
<evidence type="ECO:0000313" key="2">
    <source>
        <dbReference type="Proteomes" id="UP001148786"/>
    </source>
</evidence>
<dbReference type="EMBL" id="JANKHO010000179">
    <property type="protein sequence ID" value="KAJ3513787.1"/>
    <property type="molecule type" value="Genomic_DNA"/>
</dbReference>
<comment type="caution">
    <text evidence="1">The sequence shown here is derived from an EMBL/GenBank/DDBJ whole genome shotgun (WGS) entry which is preliminary data.</text>
</comment>
<reference evidence="1" key="1">
    <citation type="submission" date="2022-07" db="EMBL/GenBank/DDBJ databases">
        <title>Genome Sequence of Agrocybe chaxingu.</title>
        <authorList>
            <person name="Buettner E."/>
        </authorList>
    </citation>
    <scope>NUCLEOTIDE SEQUENCE</scope>
    <source>
        <strain evidence="1">MP-N11</strain>
    </source>
</reference>
<protein>
    <submittedName>
        <fullName evidence="1">Uncharacterized protein</fullName>
    </submittedName>
</protein>
<sequence length="115" mass="11992">MQNSTKSNPYDSYTSTNGNHVLFMNAKGAQVNDSVMKTVDTAPPGAIPNGSSFNFAHGAEGMVLENTIVAAYTGDGTGVDITKFLLETPLLPRAVAGAAAHETLLHTEGRRASAL</sequence>
<accession>A0A9W8MW60</accession>